<dbReference type="RefSeq" id="WP_138987518.1">
    <property type="nucleotide sequence ID" value="NZ_CP043869.1"/>
</dbReference>
<protein>
    <submittedName>
        <fullName evidence="6">Flagellar brake protein</fullName>
    </submittedName>
</protein>
<sequence>MVKRITHSTPMSISRALRLCIGEQVALELQASRRRLILTMLGFKEGAGVIVTAPKSLMKGQNTEGSVATLRMVSGNYLCAFKTRVDKVLTYPYPHFHLSYPDSAEFQTLRHHERIPVNLTVSVDHQREEYAARYSLPKLLYCRDLGMKGASIEASDRIAPIGESLFLTFRFRVQSMDQIVLLPATLKNIEELEPGVVLHGVEFDALEEDTELLLAAFYYQQYLIELGYLGHD</sequence>
<feature type="domain" description="Type III secretion system flagellar brake protein YcgR PilZN" evidence="5">
    <location>
        <begin position="21"/>
        <end position="101"/>
    </location>
</feature>
<evidence type="ECO:0000259" key="4">
    <source>
        <dbReference type="Pfam" id="PF07238"/>
    </source>
</evidence>
<keyword evidence="6" id="KW-0969">Cilium</keyword>
<dbReference type="InterPro" id="IPR009875">
    <property type="entry name" value="PilZ_domain"/>
</dbReference>
<proteinExistence type="predicted"/>
<dbReference type="OrthoDB" id="5735035at2"/>
<feature type="domain" description="PilZ" evidence="4">
    <location>
        <begin position="109"/>
        <end position="220"/>
    </location>
</feature>
<reference evidence="6 7" key="1">
    <citation type="journal article" date="2019" name="Biochem. Eng. J.">
        <title>Metabolic engineering of the marine bacteria Neptunomonas concharum for the production of acetoin and meso-2,3-butanediol from acetate.</title>
        <authorList>
            <person name="Li W."/>
            <person name="Pu N."/>
            <person name="Liu C.-X."/>
            <person name="Yuan Q.-P."/>
            <person name="Li Z.-J."/>
        </authorList>
    </citation>
    <scope>NUCLEOTIDE SEQUENCE [LARGE SCALE GENOMIC DNA]</scope>
    <source>
        <strain evidence="6 7">JCM17730</strain>
    </source>
</reference>
<evidence type="ECO:0000313" key="7">
    <source>
        <dbReference type="Proteomes" id="UP000324760"/>
    </source>
</evidence>
<gene>
    <name evidence="6" type="ORF">F0U83_10870</name>
</gene>
<keyword evidence="3" id="KW-0975">Bacterial flagellum</keyword>
<dbReference type="EMBL" id="CP043869">
    <property type="protein sequence ID" value="QEQ97173.1"/>
    <property type="molecule type" value="Genomic_DNA"/>
</dbReference>
<keyword evidence="2" id="KW-0547">Nucleotide-binding</keyword>
<dbReference type="Gene3D" id="2.30.110.10">
    <property type="entry name" value="Electron Transport, Fmn-binding Protein, Chain A"/>
    <property type="match status" value="1"/>
</dbReference>
<keyword evidence="6" id="KW-0282">Flagellum</keyword>
<evidence type="ECO:0000256" key="2">
    <source>
        <dbReference type="ARBA" id="ARBA00022741"/>
    </source>
</evidence>
<name>A0A5P1RC52_9GAMM</name>
<keyword evidence="6" id="KW-0966">Cell projection</keyword>
<dbReference type="Pfam" id="PF12945">
    <property type="entry name" value="PilZNR"/>
    <property type="match status" value="1"/>
</dbReference>
<keyword evidence="1" id="KW-0973">c-di-GMP</keyword>
<dbReference type="Pfam" id="PF07238">
    <property type="entry name" value="PilZ"/>
    <property type="match status" value="1"/>
</dbReference>
<evidence type="ECO:0000259" key="5">
    <source>
        <dbReference type="Pfam" id="PF12945"/>
    </source>
</evidence>
<evidence type="ECO:0000256" key="1">
    <source>
        <dbReference type="ARBA" id="ARBA00022636"/>
    </source>
</evidence>
<evidence type="ECO:0000313" key="6">
    <source>
        <dbReference type="EMBL" id="QEQ97173.1"/>
    </source>
</evidence>
<dbReference type="InterPro" id="IPR009926">
    <property type="entry name" value="T3SS_YcgR_PilZN"/>
</dbReference>
<dbReference type="AlphaFoldDB" id="A0A5P1RC52"/>
<keyword evidence="7" id="KW-1185">Reference proteome</keyword>
<accession>A0A5P1RC52</accession>
<dbReference type="Gene3D" id="2.40.10.220">
    <property type="entry name" value="predicted glycosyltransferase like domains"/>
    <property type="match status" value="1"/>
</dbReference>
<organism evidence="6 7">
    <name type="scientific">Neptunomonas concharum</name>
    <dbReference type="NCBI Taxonomy" id="1031538"/>
    <lineage>
        <taxon>Bacteria</taxon>
        <taxon>Pseudomonadati</taxon>
        <taxon>Pseudomonadota</taxon>
        <taxon>Gammaproteobacteria</taxon>
        <taxon>Oceanospirillales</taxon>
        <taxon>Oceanospirillaceae</taxon>
        <taxon>Neptunomonas</taxon>
    </lineage>
</organism>
<dbReference type="GO" id="GO:0035438">
    <property type="term" value="F:cyclic-di-GMP binding"/>
    <property type="evidence" value="ECO:0007669"/>
    <property type="project" value="InterPro"/>
</dbReference>
<dbReference type="KEGG" id="ncu:F0U83_10870"/>
<dbReference type="Proteomes" id="UP000324760">
    <property type="component" value="Chromosome"/>
</dbReference>
<dbReference type="SUPFAM" id="SSF141371">
    <property type="entry name" value="PilZ domain-like"/>
    <property type="match status" value="2"/>
</dbReference>
<evidence type="ECO:0000256" key="3">
    <source>
        <dbReference type="ARBA" id="ARBA00023143"/>
    </source>
</evidence>
<dbReference type="InterPro" id="IPR012349">
    <property type="entry name" value="Split_barrel_FMN-bd"/>
</dbReference>